<dbReference type="EMBL" id="JANPWB010000013">
    <property type="protein sequence ID" value="KAJ1106764.1"/>
    <property type="molecule type" value="Genomic_DNA"/>
</dbReference>
<evidence type="ECO:0000313" key="2">
    <source>
        <dbReference type="Proteomes" id="UP001066276"/>
    </source>
</evidence>
<sequence>MELVPVLVRLFNSFRHTGILTSSMLDATIVVIPKPGKDPEECVSYRPISLFNIDAKLFTGILAHRLNYYMPGLVDPDQAGFISHRQ</sequence>
<dbReference type="AlphaFoldDB" id="A0AAV7MUP4"/>
<comment type="caution">
    <text evidence="1">The sequence shown here is derived from an EMBL/GenBank/DDBJ whole genome shotgun (WGS) entry which is preliminary data.</text>
</comment>
<protein>
    <recommendedName>
        <fullName evidence="3">Reverse transcriptase domain-containing protein</fullName>
    </recommendedName>
</protein>
<name>A0AAV7MUP4_PLEWA</name>
<organism evidence="1 2">
    <name type="scientific">Pleurodeles waltl</name>
    <name type="common">Iberian ribbed newt</name>
    <dbReference type="NCBI Taxonomy" id="8319"/>
    <lineage>
        <taxon>Eukaryota</taxon>
        <taxon>Metazoa</taxon>
        <taxon>Chordata</taxon>
        <taxon>Craniata</taxon>
        <taxon>Vertebrata</taxon>
        <taxon>Euteleostomi</taxon>
        <taxon>Amphibia</taxon>
        <taxon>Batrachia</taxon>
        <taxon>Caudata</taxon>
        <taxon>Salamandroidea</taxon>
        <taxon>Salamandridae</taxon>
        <taxon>Pleurodelinae</taxon>
        <taxon>Pleurodeles</taxon>
    </lineage>
</organism>
<evidence type="ECO:0008006" key="3">
    <source>
        <dbReference type="Google" id="ProtNLM"/>
    </source>
</evidence>
<reference evidence="1" key="1">
    <citation type="journal article" date="2022" name="bioRxiv">
        <title>Sequencing and chromosome-scale assembly of the giantPleurodeles waltlgenome.</title>
        <authorList>
            <person name="Brown T."/>
            <person name="Elewa A."/>
            <person name="Iarovenko S."/>
            <person name="Subramanian E."/>
            <person name="Araus A.J."/>
            <person name="Petzold A."/>
            <person name="Susuki M."/>
            <person name="Suzuki K.-i.T."/>
            <person name="Hayashi T."/>
            <person name="Toyoda A."/>
            <person name="Oliveira C."/>
            <person name="Osipova E."/>
            <person name="Leigh N.D."/>
            <person name="Simon A."/>
            <person name="Yun M.H."/>
        </authorList>
    </citation>
    <scope>NUCLEOTIDE SEQUENCE</scope>
    <source>
        <strain evidence="1">20211129_DDA</strain>
        <tissue evidence="1">Liver</tissue>
    </source>
</reference>
<dbReference type="PANTHER" id="PTHR19446">
    <property type="entry name" value="REVERSE TRANSCRIPTASES"/>
    <property type="match status" value="1"/>
</dbReference>
<keyword evidence="2" id="KW-1185">Reference proteome</keyword>
<proteinExistence type="predicted"/>
<dbReference type="Proteomes" id="UP001066276">
    <property type="component" value="Chromosome 9"/>
</dbReference>
<accession>A0AAV7MUP4</accession>
<evidence type="ECO:0000313" key="1">
    <source>
        <dbReference type="EMBL" id="KAJ1106764.1"/>
    </source>
</evidence>
<gene>
    <name evidence="1" type="ORF">NDU88_004162</name>
</gene>